<comment type="caution">
    <text evidence="2">The sequence shown here is derived from an EMBL/GenBank/DDBJ whole genome shotgun (WGS) entry which is preliminary data.</text>
</comment>
<feature type="signal peptide" evidence="1">
    <location>
        <begin position="1"/>
        <end position="18"/>
    </location>
</feature>
<feature type="chain" id="PRO_5026861878" description="Glucan endo-1,3-beta-D-glucosidase" evidence="1">
    <location>
        <begin position="19"/>
        <end position="95"/>
    </location>
</feature>
<proteinExistence type="predicted"/>
<keyword evidence="3" id="KW-1185">Reference proteome</keyword>
<keyword evidence="1" id="KW-0732">Signal</keyword>
<name>A0A6L5BBV1_APIGR</name>
<organism evidence="2 3">
    <name type="scientific">Apium graveolens</name>
    <name type="common">Celery</name>
    <dbReference type="NCBI Taxonomy" id="4045"/>
    <lineage>
        <taxon>Eukaryota</taxon>
        <taxon>Viridiplantae</taxon>
        <taxon>Streptophyta</taxon>
        <taxon>Embryophyta</taxon>
        <taxon>Tracheophyta</taxon>
        <taxon>Spermatophyta</taxon>
        <taxon>Magnoliopsida</taxon>
        <taxon>eudicotyledons</taxon>
        <taxon>Gunneridae</taxon>
        <taxon>Pentapetalae</taxon>
        <taxon>asterids</taxon>
        <taxon>campanulids</taxon>
        <taxon>Apiales</taxon>
        <taxon>Apiaceae</taxon>
        <taxon>Apioideae</taxon>
        <taxon>apioid superclade</taxon>
        <taxon>Apieae</taxon>
        <taxon>Apium</taxon>
    </lineage>
</organism>
<evidence type="ECO:0000313" key="3">
    <source>
        <dbReference type="Proteomes" id="UP000593563"/>
    </source>
</evidence>
<gene>
    <name evidence="2" type="ORF">AG4045_028374</name>
</gene>
<sequence length="95" mass="10386">MIGAIVLWVFWVARVVNGIGANWGTQATHPLELSTTVKLLKDNGFQKVKLFDADSITLTALKVVTTSDPSTTECKFKIMILSTSTRKKICPSSSE</sequence>
<dbReference type="AlphaFoldDB" id="A0A6L5BBV1"/>
<accession>A0A6L5BBV1</accession>
<evidence type="ECO:0000256" key="1">
    <source>
        <dbReference type="SAM" id="SignalP"/>
    </source>
</evidence>
<evidence type="ECO:0008006" key="4">
    <source>
        <dbReference type="Google" id="ProtNLM"/>
    </source>
</evidence>
<dbReference type="EMBL" id="WRXP01000355">
    <property type="protein sequence ID" value="KAF1002813.1"/>
    <property type="molecule type" value="Genomic_DNA"/>
</dbReference>
<protein>
    <recommendedName>
        <fullName evidence="4">Glucan endo-1,3-beta-D-glucosidase</fullName>
    </recommendedName>
</protein>
<dbReference type="Gene3D" id="3.20.20.80">
    <property type="entry name" value="Glycosidases"/>
    <property type="match status" value="1"/>
</dbReference>
<evidence type="ECO:0000313" key="2">
    <source>
        <dbReference type="EMBL" id="KAF1002813.1"/>
    </source>
</evidence>
<dbReference type="Proteomes" id="UP000593563">
    <property type="component" value="Unassembled WGS sequence"/>
</dbReference>
<reference evidence="2" key="1">
    <citation type="submission" date="2020-01" db="EMBL/GenBank/DDBJ databases">
        <title>The Celery Genome Sequence Reveals Sequential Paleo-tetraploidization, Resistance Gene Elimination, Karyotype Evolution, and Functional Innovation in Apiales.</title>
        <authorList>
            <person name="Song X."/>
        </authorList>
    </citation>
    <scope>NUCLEOTIDE SEQUENCE</scope>
    <source>
        <tissue evidence="2">Leaf</tissue>
    </source>
</reference>